<dbReference type="EMBL" id="JACJQH010000019">
    <property type="protein sequence ID" value="MBD2196538.1"/>
    <property type="molecule type" value="Genomic_DNA"/>
</dbReference>
<proteinExistence type="predicted"/>
<name>A0ABR8AB77_9CYAN</name>
<dbReference type="Proteomes" id="UP000658514">
    <property type="component" value="Unassembled WGS sequence"/>
</dbReference>
<organism evidence="1 2">
    <name type="scientific">Calothrix parietina FACHB-288</name>
    <dbReference type="NCBI Taxonomy" id="2692896"/>
    <lineage>
        <taxon>Bacteria</taxon>
        <taxon>Bacillati</taxon>
        <taxon>Cyanobacteriota</taxon>
        <taxon>Cyanophyceae</taxon>
        <taxon>Nostocales</taxon>
        <taxon>Calotrichaceae</taxon>
        <taxon>Calothrix</taxon>
    </lineage>
</organism>
<protein>
    <submittedName>
        <fullName evidence="1">Uncharacterized protein</fullName>
    </submittedName>
</protein>
<comment type="caution">
    <text evidence="1">The sequence shown here is derived from an EMBL/GenBank/DDBJ whole genome shotgun (WGS) entry which is preliminary data.</text>
</comment>
<reference evidence="1 2" key="1">
    <citation type="journal article" date="2020" name="ISME J.">
        <title>Comparative genomics reveals insights into cyanobacterial evolution and habitat adaptation.</title>
        <authorList>
            <person name="Chen M.Y."/>
            <person name="Teng W.K."/>
            <person name="Zhao L."/>
            <person name="Hu C.X."/>
            <person name="Zhou Y.K."/>
            <person name="Han B.P."/>
            <person name="Song L.R."/>
            <person name="Shu W.S."/>
        </authorList>
    </citation>
    <scope>NUCLEOTIDE SEQUENCE [LARGE SCALE GENOMIC DNA]</scope>
    <source>
        <strain evidence="1 2">FACHB-288</strain>
    </source>
</reference>
<dbReference type="RefSeq" id="WP_190547207.1">
    <property type="nucleotide sequence ID" value="NZ_CAWPNO010000050.1"/>
</dbReference>
<keyword evidence="2" id="KW-1185">Reference proteome</keyword>
<sequence length="50" mass="6013">MKFDWRREEYGGNWYYNAALEMEGWLCPALLKYFPEAPQEFYAQCKAIAL</sequence>
<accession>A0ABR8AB77</accession>
<evidence type="ECO:0000313" key="1">
    <source>
        <dbReference type="EMBL" id="MBD2196538.1"/>
    </source>
</evidence>
<evidence type="ECO:0000313" key="2">
    <source>
        <dbReference type="Proteomes" id="UP000658514"/>
    </source>
</evidence>
<gene>
    <name evidence="1" type="ORF">H6G24_13690</name>
</gene>